<dbReference type="InterPro" id="IPR011989">
    <property type="entry name" value="ARM-like"/>
</dbReference>
<dbReference type="Pfam" id="PF04063">
    <property type="entry name" value="DUF383"/>
    <property type="match status" value="2"/>
</dbReference>
<evidence type="ECO:0000256" key="3">
    <source>
        <dbReference type="SAM" id="MobiDB-lite"/>
    </source>
</evidence>
<dbReference type="AlphaFoldDB" id="A0A1Y2HPW1"/>
<dbReference type="OrthoDB" id="338814at2759"/>
<dbReference type="Pfam" id="PF04064">
    <property type="entry name" value="DUF384"/>
    <property type="match status" value="1"/>
</dbReference>
<reference evidence="6 7" key="1">
    <citation type="submission" date="2016-07" db="EMBL/GenBank/DDBJ databases">
        <title>Pervasive Adenine N6-methylation of Active Genes in Fungi.</title>
        <authorList>
            <consortium name="DOE Joint Genome Institute"/>
            <person name="Mondo S.J."/>
            <person name="Dannebaum R.O."/>
            <person name="Kuo R.C."/>
            <person name="Labutti K."/>
            <person name="Haridas S."/>
            <person name="Kuo A."/>
            <person name="Salamov A."/>
            <person name="Ahrendt S.R."/>
            <person name="Lipzen A."/>
            <person name="Sullivan W."/>
            <person name="Andreopoulos W.B."/>
            <person name="Clum A."/>
            <person name="Lindquist E."/>
            <person name="Daum C."/>
            <person name="Ramamoorthy G.K."/>
            <person name="Gryganskyi A."/>
            <person name="Culley D."/>
            <person name="Magnuson J.K."/>
            <person name="James T.Y."/>
            <person name="O'Malley M.A."/>
            <person name="Stajich J.E."/>
            <person name="Spatafora J.W."/>
            <person name="Visel A."/>
            <person name="Grigoriev I.V."/>
        </authorList>
    </citation>
    <scope>NUCLEOTIDE SEQUENCE [LARGE SCALE GENOMIC DNA]</scope>
    <source>
        <strain evidence="6 7">PL171</strain>
    </source>
</reference>
<name>A0A1Y2HPW1_9FUNG</name>
<feature type="domain" description="Protein HGH1 N-terminal" evidence="4">
    <location>
        <begin position="104"/>
        <end position="230"/>
    </location>
</feature>
<dbReference type="SUPFAM" id="SSF48371">
    <property type="entry name" value="ARM repeat"/>
    <property type="match status" value="1"/>
</dbReference>
<feature type="compositionally biased region" description="Polar residues" evidence="3">
    <location>
        <begin position="276"/>
        <end position="289"/>
    </location>
</feature>
<feature type="compositionally biased region" description="Basic and acidic residues" evidence="3">
    <location>
        <begin position="237"/>
        <end position="256"/>
    </location>
</feature>
<dbReference type="InterPro" id="IPR007206">
    <property type="entry name" value="Protein_HGH1_C"/>
</dbReference>
<organism evidence="6 7">
    <name type="scientific">Catenaria anguillulae PL171</name>
    <dbReference type="NCBI Taxonomy" id="765915"/>
    <lineage>
        <taxon>Eukaryota</taxon>
        <taxon>Fungi</taxon>
        <taxon>Fungi incertae sedis</taxon>
        <taxon>Blastocladiomycota</taxon>
        <taxon>Blastocladiomycetes</taxon>
        <taxon>Blastocladiales</taxon>
        <taxon>Catenariaceae</taxon>
        <taxon>Catenaria</taxon>
    </lineage>
</organism>
<dbReference type="EMBL" id="MCFL01000016">
    <property type="protein sequence ID" value="ORZ36620.1"/>
    <property type="molecule type" value="Genomic_DNA"/>
</dbReference>
<feature type="compositionally biased region" description="Low complexity" evidence="3">
    <location>
        <begin position="257"/>
        <end position="275"/>
    </location>
</feature>
<sequence>MTSDLASQLDELIEFLPHDQAQLRKLALQHLQGLSAGDASSLLKCTQSGRLSRLLAALDARLADKDDPEIVHLALTTLINLTTDKAVLTHLNHPEFLLRLATLIVTPTSVFADLGCMLMSNLTHDAAIARTLIRLAPVTAIKAPPAVVTPENELAPAEVPRVRYLRKSLEMVLAQPSALDQFVEVFGRGVSDEEQGKKRWYNQNADFHFLASVFANVSQHAEGRAFMLRPVVERYPEEPKNEAREEPDTKKPRIDDSTPAASSSTSTSVPAAASTGNDDQPSLATPSAILSTSDPTSALSKLLCFTSHPDLIRRGGITSTVKNVTFDLRAHTSLLDAAHPNYILHSLLTPVAPADLADTLLEREVDDLDRVPDWLLSLPTDHFVEKAAELRRVLVEALLVLATTRAGRQVLREAGTYLVIREAHVAEKDARTRIVIERVVDMLMRDESLDAEEKVDELEPLVQETVEDVEMEKLMQMEVEVVGEEEKKVVVPRKQQVAAPVEPKIQVVQEEEDDDDDMIIEEII</sequence>
<evidence type="ECO:0000313" key="7">
    <source>
        <dbReference type="Proteomes" id="UP000193411"/>
    </source>
</evidence>
<gene>
    <name evidence="6" type="ORF">BCR44DRAFT_124243</name>
</gene>
<evidence type="ECO:0000256" key="1">
    <source>
        <dbReference type="ARBA" id="ARBA00006712"/>
    </source>
</evidence>
<dbReference type="STRING" id="765915.A0A1Y2HPW1"/>
<proteinExistence type="inferred from homology"/>
<accession>A0A1Y2HPW1</accession>
<dbReference type="InterPro" id="IPR039717">
    <property type="entry name" value="Hgh1"/>
</dbReference>
<dbReference type="InterPro" id="IPR007205">
    <property type="entry name" value="Protein_HGH1_N"/>
</dbReference>
<keyword evidence="7" id="KW-1185">Reference proteome</keyword>
<feature type="region of interest" description="Disordered" evidence="3">
    <location>
        <begin position="237"/>
        <end position="289"/>
    </location>
</feature>
<comment type="similarity">
    <text evidence="1">Belongs to the HGH1 family.</text>
</comment>
<feature type="domain" description="Protein HGH1 N-terminal" evidence="4">
    <location>
        <begin position="293"/>
        <end position="391"/>
    </location>
</feature>
<dbReference type="Proteomes" id="UP000193411">
    <property type="component" value="Unassembled WGS sequence"/>
</dbReference>
<evidence type="ECO:0000313" key="6">
    <source>
        <dbReference type="EMBL" id="ORZ36620.1"/>
    </source>
</evidence>
<evidence type="ECO:0000259" key="4">
    <source>
        <dbReference type="Pfam" id="PF04063"/>
    </source>
</evidence>
<evidence type="ECO:0000259" key="5">
    <source>
        <dbReference type="Pfam" id="PF04064"/>
    </source>
</evidence>
<dbReference type="PANTHER" id="PTHR13387:SF9">
    <property type="entry name" value="PROTEIN HGH1 HOMOLOG"/>
    <property type="match status" value="1"/>
</dbReference>
<feature type="domain" description="Protein HGH1 C-terminal" evidence="5">
    <location>
        <begin position="397"/>
        <end position="448"/>
    </location>
</feature>
<dbReference type="Gene3D" id="1.25.10.10">
    <property type="entry name" value="Leucine-rich Repeat Variant"/>
    <property type="match status" value="1"/>
</dbReference>
<protein>
    <recommendedName>
        <fullName evidence="2">Protein HGH1 homolog</fullName>
    </recommendedName>
</protein>
<comment type="caution">
    <text evidence="6">The sequence shown here is derived from an EMBL/GenBank/DDBJ whole genome shotgun (WGS) entry which is preliminary data.</text>
</comment>
<dbReference type="InterPro" id="IPR016024">
    <property type="entry name" value="ARM-type_fold"/>
</dbReference>
<dbReference type="PANTHER" id="PTHR13387">
    <property type="entry name" value="PROTEIN HGH1 HOMOLOG"/>
    <property type="match status" value="1"/>
</dbReference>
<evidence type="ECO:0000256" key="2">
    <source>
        <dbReference type="ARBA" id="ARBA00014076"/>
    </source>
</evidence>